<comment type="caution">
    <text evidence="4">The sequence shown here is derived from an EMBL/GenBank/DDBJ whole genome shotgun (WGS) entry which is preliminary data.</text>
</comment>
<dbReference type="Proteomes" id="UP000051861">
    <property type="component" value="Unassembled WGS sequence"/>
</dbReference>
<evidence type="ECO:0000313" key="4">
    <source>
        <dbReference type="EMBL" id="KPJ69129.1"/>
    </source>
</evidence>
<dbReference type="Pfam" id="PF00072">
    <property type="entry name" value="Response_reg"/>
    <property type="match status" value="1"/>
</dbReference>
<dbReference type="Gene3D" id="3.40.50.2300">
    <property type="match status" value="1"/>
</dbReference>
<keyword evidence="1 2" id="KW-0597">Phosphoprotein</keyword>
<evidence type="ECO:0000256" key="1">
    <source>
        <dbReference type="ARBA" id="ARBA00022553"/>
    </source>
</evidence>
<gene>
    <name evidence="4" type="ORF">AMJ44_04525</name>
</gene>
<dbReference type="PANTHER" id="PTHR44591">
    <property type="entry name" value="STRESS RESPONSE REGULATOR PROTEIN 1"/>
    <property type="match status" value="1"/>
</dbReference>
<evidence type="ECO:0000259" key="3">
    <source>
        <dbReference type="PROSITE" id="PS50110"/>
    </source>
</evidence>
<sequence>MSKKIVIVDDDKAALKLLKIFLRKHKFQVFCAENGAKGYDLVKKEKPDILITDLLIPKIHGLDLSRKVKDDPELEGVKVVLMSGLYRKTTFRDEIEGSDADDFIKKPIDLKHLKNLIDKLLGMKKEKDLDKAPDFYEVD</sequence>
<dbReference type="InterPro" id="IPR001789">
    <property type="entry name" value="Sig_transdc_resp-reg_receiver"/>
</dbReference>
<accession>A0A0S7Y4G0</accession>
<dbReference type="AlphaFoldDB" id="A0A0S7Y4G0"/>
<dbReference type="PROSITE" id="PS50110">
    <property type="entry name" value="RESPONSE_REGULATORY"/>
    <property type="match status" value="1"/>
</dbReference>
<organism evidence="4 5">
    <name type="scientific">candidate division WOR-1 bacterium DG_54_3</name>
    <dbReference type="NCBI Taxonomy" id="1703775"/>
    <lineage>
        <taxon>Bacteria</taxon>
        <taxon>Bacillati</taxon>
        <taxon>Saganbacteria</taxon>
    </lineage>
</organism>
<protein>
    <recommendedName>
        <fullName evidence="3">Response regulatory domain-containing protein</fullName>
    </recommendedName>
</protein>
<reference evidence="4 5" key="1">
    <citation type="journal article" date="2015" name="Microbiome">
        <title>Genomic resolution of linkages in carbon, nitrogen, and sulfur cycling among widespread estuary sediment bacteria.</title>
        <authorList>
            <person name="Baker B.J."/>
            <person name="Lazar C.S."/>
            <person name="Teske A.P."/>
            <person name="Dick G.J."/>
        </authorList>
    </citation>
    <scope>NUCLEOTIDE SEQUENCE [LARGE SCALE GENOMIC DNA]</scope>
    <source>
        <strain evidence="4">DG_54_3</strain>
    </source>
</reference>
<dbReference type="SMART" id="SM00448">
    <property type="entry name" value="REC"/>
    <property type="match status" value="1"/>
</dbReference>
<dbReference type="SUPFAM" id="SSF52172">
    <property type="entry name" value="CheY-like"/>
    <property type="match status" value="1"/>
</dbReference>
<dbReference type="GO" id="GO:0000160">
    <property type="term" value="P:phosphorelay signal transduction system"/>
    <property type="evidence" value="ECO:0007669"/>
    <property type="project" value="InterPro"/>
</dbReference>
<dbReference type="PANTHER" id="PTHR44591:SF3">
    <property type="entry name" value="RESPONSE REGULATORY DOMAIN-CONTAINING PROTEIN"/>
    <property type="match status" value="1"/>
</dbReference>
<feature type="modified residue" description="4-aspartylphosphate" evidence="2">
    <location>
        <position position="53"/>
    </location>
</feature>
<name>A0A0S7Y4G0_UNCSA</name>
<evidence type="ECO:0000313" key="5">
    <source>
        <dbReference type="Proteomes" id="UP000051861"/>
    </source>
</evidence>
<feature type="domain" description="Response regulatory" evidence="3">
    <location>
        <begin position="4"/>
        <end position="121"/>
    </location>
</feature>
<evidence type="ECO:0000256" key="2">
    <source>
        <dbReference type="PROSITE-ProRule" id="PRU00169"/>
    </source>
</evidence>
<proteinExistence type="predicted"/>
<dbReference type="InterPro" id="IPR050595">
    <property type="entry name" value="Bact_response_regulator"/>
</dbReference>
<dbReference type="EMBL" id="LIZX01000031">
    <property type="protein sequence ID" value="KPJ69129.1"/>
    <property type="molecule type" value="Genomic_DNA"/>
</dbReference>
<dbReference type="InterPro" id="IPR011006">
    <property type="entry name" value="CheY-like_superfamily"/>
</dbReference>